<accession>T1IX46</accession>
<dbReference type="CDD" id="cd07042">
    <property type="entry name" value="STAS_SulP_like_sulfate_transporter"/>
    <property type="match status" value="1"/>
</dbReference>
<dbReference type="GO" id="GO:0016020">
    <property type="term" value="C:membrane"/>
    <property type="evidence" value="ECO:0007669"/>
    <property type="project" value="UniProtKB-SubCell"/>
</dbReference>
<dbReference type="eggNOG" id="KOG0236">
    <property type="taxonomic scope" value="Eukaryota"/>
</dbReference>
<dbReference type="AlphaFoldDB" id="T1IX46"/>
<feature type="transmembrane region" description="Helical" evidence="6">
    <location>
        <begin position="206"/>
        <end position="226"/>
    </location>
</feature>
<dbReference type="EnsemblMetazoa" id="SMAR005777-RA">
    <property type="protein sequence ID" value="SMAR005777-PA"/>
    <property type="gene ID" value="SMAR005777"/>
</dbReference>
<feature type="transmembrane region" description="Helical" evidence="6">
    <location>
        <begin position="90"/>
        <end position="117"/>
    </location>
</feature>
<evidence type="ECO:0000256" key="5">
    <source>
        <dbReference type="SAM" id="MobiDB-lite"/>
    </source>
</evidence>
<dbReference type="PhylomeDB" id="T1IX46"/>
<keyword evidence="2 6" id="KW-0812">Transmembrane</keyword>
<evidence type="ECO:0000259" key="7">
    <source>
        <dbReference type="Pfam" id="PF00916"/>
    </source>
</evidence>
<feature type="transmembrane region" description="Helical" evidence="6">
    <location>
        <begin position="348"/>
        <end position="365"/>
    </location>
</feature>
<feature type="region of interest" description="Disordered" evidence="5">
    <location>
        <begin position="625"/>
        <end position="644"/>
    </location>
</feature>
<feature type="domain" description="SLC26A/SulP transporter" evidence="7">
    <location>
        <begin position="54"/>
        <end position="447"/>
    </location>
</feature>
<keyword evidence="9" id="KW-1185">Reference proteome</keyword>
<feature type="transmembrane region" description="Helical" evidence="6">
    <location>
        <begin position="58"/>
        <end position="78"/>
    </location>
</feature>
<organism evidence="8 9">
    <name type="scientific">Strigamia maritima</name>
    <name type="common">European centipede</name>
    <name type="synonym">Geophilus maritimus</name>
    <dbReference type="NCBI Taxonomy" id="126957"/>
    <lineage>
        <taxon>Eukaryota</taxon>
        <taxon>Metazoa</taxon>
        <taxon>Ecdysozoa</taxon>
        <taxon>Arthropoda</taxon>
        <taxon>Myriapoda</taxon>
        <taxon>Chilopoda</taxon>
        <taxon>Pleurostigmophora</taxon>
        <taxon>Geophilomorpha</taxon>
        <taxon>Linotaeniidae</taxon>
        <taxon>Strigamia</taxon>
    </lineage>
</organism>
<dbReference type="PANTHER" id="PTHR11814">
    <property type="entry name" value="SULFATE TRANSPORTER"/>
    <property type="match status" value="1"/>
</dbReference>
<dbReference type="InterPro" id="IPR001902">
    <property type="entry name" value="SLC26A/SulP_fam"/>
</dbReference>
<comment type="subcellular location">
    <subcellularLocation>
        <location evidence="1">Membrane</location>
        <topology evidence="1">Multi-pass membrane protein</topology>
    </subcellularLocation>
</comment>
<feature type="transmembrane region" description="Helical" evidence="6">
    <location>
        <begin position="385"/>
        <end position="401"/>
    </location>
</feature>
<dbReference type="Proteomes" id="UP000014500">
    <property type="component" value="Unassembled WGS sequence"/>
</dbReference>
<dbReference type="Gene3D" id="3.30.750.24">
    <property type="entry name" value="STAS domain"/>
    <property type="match status" value="1"/>
</dbReference>
<dbReference type="GO" id="GO:0055085">
    <property type="term" value="P:transmembrane transport"/>
    <property type="evidence" value="ECO:0007669"/>
    <property type="project" value="InterPro"/>
</dbReference>
<evidence type="ECO:0000313" key="8">
    <source>
        <dbReference type="EnsemblMetazoa" id="SMAR005777-PA"/>
    </source>
</evidence>
<dbReference type="STRING" id="126957.T1IX46"/>
<feature type="transmembrane region" description="Helical" evidence="6">
    <location>
        <begin position="247"/>
        <end position="270"/>
    </location>
</feature>
<evidence type="ECO:0000313" key="9">
    <source>
        <dbReference type="Proteomes" id="UP000014500"/>
    </source>
</evidence>
<feature type="transmembrane region" description="Helical" evidence="6">
    <location>
        <begin position="442"/>
        <end position="473"/>
    </location>
</feature>
<sequence>MSSLDDYTSIVADDESTTFREKFSNWARKCFSVKKLKRHVPIINWLPQYNASKLQSDAVAGITVGLTVIPQGMAYASVAGLPLQYGLYSAFMACFVYCIFGSTNEVTIGPTAIMGLLTAEQSKKGGPTYAVLLCFLSGVTEFLFGFFNLGFLIDFIPVPVISGFSSSAAIIIATTQIKGLLGLTFEADQFIPVIYNVVTKITQTNYWDLILGIICMIMLLFLRKISRIHWADEERLLKWYEKLWRKFLWFIGTGRNALIVVCMGLLAFGLELFNKNIFTLTGEVKPGLPPFQFPQFSLQRGNETINFLQILAELESSLALIPLLAILEHIAIAKVFAQGKTLDATQELLALGLSNILGSFVSSFPSTGSFSRTALNASSGVKSPLGGLFTGALVLLALGVLTESFKFIPKATLSSVIICTVVFMVEYEMFPHLWKTKKSDFFLLVATFFSCIFAGAEYGILIGTGIALFILLYNTARPSILVRRSRNTELDYILVKPDRALYYPAMEYMKYRINKLSRMATNLPVVFDGAHLCGPDYTIAQGIKQLTQEFKHRNQKLVFTNLRQEVIDIIEHLEPEDFQHCRTREEIEAVLTEKYPGALQPDVPEEPINSVPKASNDAGHNYSTFRAQFPSGSSHTGINQTLLK</sequence>
<proteinExistence type="predicted"/>
<dbReference type="HOGENOM" id="CLU_003182_12_2_1"/>
<dbReference type="EMBL" id="JH431640">
    <property type="status" value="NOT_ANNOTATED_CDS"/>
    <property type="molecule type" value="Genomic_DNA"/>
</dbReference>
<dbReference type="InterPro" id="IPR011547">
    <property type="entry name" value="SLC26A/SulP_dom"/>
</dbReference>
<feature type="transmembrane region" description="Helical" evidence="6">
    <location>
        <begin position="129"/>
        <end position="153"/>
    </location>
</feature>
<name>T1IX46_STRMM</name>
<dbReference type="OMA" id="IPETAGF"/>
<keyword evidence="3 6" id="KW-1133">Transmembrane helix</keyword>
<evidence type="ECO:0000256" key="3">
    <source>
        <dbReference type="ARBA" id="ARBA00022989"/>
    </source>
</evidence>
<evidence type="ECO:0000256" key="1">
    <source>
        <dbReference type="ARBA" id="ARBA00004141"/>
    </source>
</evidence>
<evidence type="ECO:0000256" key="4">
    <source>
        <dbReference type="ARBA" id="ARBA00023136"/>
    </source>
</evidence>
<dbReference type="InterPro" id="IPR036513">
    <property type="entry name" value="STAS_dom_sf"/>
</dbReference>
<keyword evidence="4 6" id="KW-0472">Membrane</keyword>
<feature type="transmembrane region" description="Helical" evidence="6">
    <location>
        <begin position="413"/>
        <end position="430"/>
    </location>
</feature>
<reference evidence="8" key="2">
    <citation type="submission" date="2015-02" db="UniProtKB">
        <authorList>
            <consortium name="EnsemblMetazoa"/>
        </authorList>
    </citation>
    <scope>IDENTIFICATION</scope>
</reference>
<evidence type="ECO:0000256" key="6">
    <source>
        <dbReference type="SAM" id="Phobius"/>
    </source>
</evidence>
<protein>
    <recommendedName>
        <fullName evidence="7">SLC26A/SulP transporter domain-containing protein</fullName>
    </recommendedName>
</protein>
<dbReference type="Pfam" id="PF00916">
    <property type="entry name" value="Sulfate_transp"/>
    <property type="match status" value="1"/>
</dbReference>
<evidence type="ECO:0000256" key="2">
    <source>
        <dbReference type="ARBA" id="ARBA00022692"/>
    </source>
</evidence>
<reference evidence="9" key="1">
    <citation type="submission" date="2011-05" db="EMBL/GenBank/DDBJ databases">
        <authorList>
            <person name="Richards S.R."/>
            <person name="Qu J."/>
            <person name="Jiang H."/>
            <person name="Jhangiani S.N."/>
            <person name="Agravi P."/>
            <person name="Goodspeed R."/>
            <person name="Gross S."/>
            <person name="Mandapat C."/>
            <person name="Jackson L."/>
            <person name="Mathew T."/>
            <person name="Pu L."/>
            <person name="Thornton R."/>
            <person name="Saada N."/>
            <person name="Wilczek-Boney K.B."/>
            <person name="Lee S."/>
            <person name="Kovar C."/>
            <person name="Wu Y."/>
            <person name="Scherer S.E."/>
            <person name="Worley K.C."/>
            <person name="Muzny D.M."/>
            <person name="Gibbs R."/>
        </authorList>
    </citation>
    <scope>NUCLEOTIDE SEQUENCE</scope>
    <source>
        <strain evidence="9">Brora</strain>
    </source>
</reference>